<feature type="domain" description="Ppx/GppA phosphatase C-terminal" evidence="4">
    <location>
        <begin position="336"/>
        <end position="478"/>
    </location>
</feature>
<keyword evidence="2 5" id="KW-0378">Hydrolase</keyword>
<dbReference type="AlphaFoldDB" id="A0A6J4J155"/>
<dbReference type="Pfam" id="PF21447">
    <property type="entry name" value="Ppx-GppA_III"/>
    <property type="match status" value="1"/>
</dbReference>
<dbReference type="InterPro" id="IPR003695">
    <property type="entry name" value="Ppx_GppA_N"/>
</dbReference>
<proteinExistence type="inferred from homology"/>
<reference evidence="5" key="1">
    <citation type="submission" date="2020-02" db="EMBL/GenBank/DDBJ databases">
        <authorList>
            <person name="Meier V. D."/>
        </authorList>
    </citation>
    <scope>NUCLEOTIDE SEQUENCE</scope>
    <source>
        <strain evidence="5">AVDCRST_MAG76</strain>
    </source>
</reference>
<dbReference type="SUPFAM" id="SSF109604">
    <property type="entry name" value="HD-domain/PDEase-like"/>
    <property type="match status" value="1"/>
</dbReference>
<evidence type="ECO:0000256" key="2">
    <source>
        <dbReference type="ARBA" id="ARBA00022801"/>
    </source>
</evidence>
<dbReference type="CDD" id="cd24006">
    <property type="entry name" value="ASKHA_NBD_PPX_GppA"/>
    <property type="match status" value="1"/>
</dbReference>
<dbReference type="Pfam" id="PF02541">
    <property type="entry name" value="Ppx-GppA"/>
    <property type="match status" value="1"/>
</dbReference>
<feature type="domain" description="Ppx/GppA phosphatase N-terminal" evidence="3">
    <location>
        <begin position="33"/>
        <end position="323"/>
    </location>
</feature>
<accession>A0A6J4J155</accession>
<dbReference type="Gene3D" id="3.30.420.40">
    <property type="match status" value="1"/>
</dbReference>
<evidence type="ECO:0000256" key="1">
    <source>
        <dbReference type="ARBA" id="ARBA00007125"/>
    </source>
</evidence>
<comment type="similarity">
    <text evidence="1">Belongs to the GppA/Ppx family.</text>
</comment>
<dbReference type="SUPFAM" id="SSF53067">
    <property type="entry name" value="Actin-like ATPase domain"/>
    <property type="match status" value="2"/>
</dbReference>
<protein>
    <submittedName>
        <fullName evidence="5">Exopolyphosphatase</fullName>
        <ecNumber evidence="5">3.6.1.11</ecNumber>
    </submittedName>
</protein>
<name>A0A6J4J155_9ACTN</name>
<dbReference type="InterPro" id="IPR043129">
    <property type="entry name" value="ATPase_NBD"/>
</dbReference>
<dbReference type="PANTHER" id="PTHR30005">
    <property type="entry name" value="EXOPOLYPHOSPHATASE"/>
    <property type="match status" value="1"/>
</dbReference>
<sequence length="528" mass="57675">MTDGLRTSSTRSQPTSAPLAAVDIGTNSFHLVVAQPTSDSRFEVIDREKSMVRLGSGSGDMKRLERAAMDRGMVALKRFRQIAESAGASMHAVATSAVREAENRDEFLLRARREAGVEVEIISGAEEARLIHVGALQAVSGMDRRHLLIDIGGGSTEFVIGEGREVLEAVSLKLGAIRLTERFLRREPLRKKDVAECRRYVRAYLTHPVRRARNLGFEIAVGSSGTIANLAEMVNAARGGEALKTLSNFSFSAVELTDVVAKLAKAPTAAERLELPGIDAKRADIILGGAVILEQAFAELGIDQMTVSDYALREGVLLDALERRERVSVGHLEDLRRQSVLHLAGICPGERKHSEHATRLALELFEATRARHGLDDRSEEWLEAAGLLANVGLFVSHDQHHKHSYYVIRHSDLLVGFTDHEIEVIAQVARYHRKSAPKAGHPEFARLSEADQAKVRTLAGILRVAIALDRTRAGLVEKLSVRPGGYDGAIEVVVEAGGRDVGLEVYTADTRKDLLEEALGVEVRFVVA</sequence>
<dbReference type="InterPro" id="IPR030673">
    <property type="entry name" value="PyroPPase_GppA_Ppx"/>
</dbReference>
<organism evidence="5">
    <name type="scientific">uncultured Acidimicrobiales bacterium</name>
    <dbReference type="NCBI Taxonomy" id="310071"/>
    <lineage>
        <taxon>Bacteria</taxon>
        <taxon>Bacillati</taxon>
        <taxon>Actinomycetota</taxon>
        <taxon>Acidimicrobiia</taxon>
        <taxon>Acidimicrobiales</taxon>
        <taxon>environmental samples</taxon>
    </lineage>
</organism>
<dbReference type="EMBL" id="CADCSZ010000182">
    <property type="protein sequence ID" value="CAA9265073.1"/>
    <property type="molecule type" value="Genomic_DNA"/>
</dbReference>
<dbReference type="InterPro" id="IPR050273">
    <property type="entry name" value="GppA/Ppx_hydrolase"/>
</dbReference>
<evidence type="ECO:0000313" key="5">
    <source>
        <dbReference type="EMBL" id="CAA9265073.1"/>
    </source>
</evidence>
<evidence type="ECO:0000259" key="4">
    <source>
        <dbReference type="Pfam" id="PF21447"/>
    </source>
</evidence>
<dbReference type="EC" id="3.6.1.11" evidence="5"/>
<dbReference type="Gene3D" id="3.30.420.150">
    <property type="entry name" value="Exopolyphosphatase. Domain 2"/>
    <property type="match status" value="1"/>
</dbReference>
<dbReference type="PANTHER" id="PTHR30005:SF0">
    <property type="entry name" value="RETROGRADE REGULATION PROTEIN 2"/>
    <property type="match status" value="1"/>
</dbReference>
<dbReference type="InterPro" id="IPR048950">
    <property type="entry name" value="Ppx_GppA_C"/>
</dbReference>
<dbReference type="Gene3D" id="1.10.3210.10">
    <property type="entry name" value="Hypothetical protein af1432"/>
    <property type="match status" value="1"/>
</dbReference>
<evidence type="ECO:0000259" key="3">
    <source>
        <dbReference type="Pfam" id="PF02541"/>
    </source>
</evidence>
<dbReference type="PIRSF" id="PIRSF001267">
    <property type="entry name" value="Pyrophosphatase_GppA_Ppx"/>
    <property type="match status" value="1"/>
</dbReference>
<gene>
    <name evidence="5" type="ORF">AVDCRST_MAG76-3067</name>
</gene>
<dbReference type="GO" id="GO:0004309">
    <property type="term" value="F:exopolyphosphatase activity"/>
    <property type="evidence" value="ECO:0007669"/>
    <property type="project" value="UniProtKB-EC"/>
</dbReference>